<reference evidence="3 4" key="1">
    <citation type="journal article" date="2015" name="Nature">
        <title>rRNA introns, odd ribosomes, and small enigmatic genomes across a large radiation of phyla.</title>
        <authorList>
            <person name="Brown C.T."/>
            <person name="Hug L.A."/>
            <person name="Thomas B.C."/>
            <person name="Sharon I."/>
            <person name="Castelle C.J."/>
            <person name="Singh A."/>
            <person name="Wilkins M.J."/>
            <person name="Williams K.H."/>
            <person name="Banfield J.F."/>
        </authorList>
    </citation>
    <scope>NUCLEOTIDE SEQUENCE [LARGE SCALE GENOMIC DNA]</scope>
</reference>
<feature type="domain" description="NodB homology" evidence="2">
    <location>
        <begin position="337"/>
        <end position="535"/>
    </location>
</feature>
<dbReference type="CDD" id="cd10967">
    <property type="entry name" value="CE4_GLA_like_6s"/>
    <property type="match status" value="1"/>
</dbReference>
<dbReference type="AlphaFoldDB" id="A0A0G0LIE9"/>
<sequence>MAFDLIHAAKERGADTRVISREEGLLKRPFFNFFRIRKIISDCDIIHAFDVWPFGFLASVYAISLGKKIIISAIGTYSIAPLYNFFLKILSLWAYKRADKITAISDYTAKEIKKIIPDLNIDVLPNGVDFEKWSNKTDVFPEVFELKPYILGVGGVKQRKGYHNSISAFAEITLRFSELKYIIVGQTNDESYFNKLKNIISRRNLEDKVIFLSGISDEKLAALYKNAEFFILTPEEHDHQFEGFGLVYLEAAACGLPSIGSRQSGAETAIKEGVSGVLVSQDNVHETALMIEKILSDENFKNKLGNGAIDWARQNTWQKAVSRYLEIYEKIFQKNKKVIVTTSWDDGDALDVKLAALLDKYGVKGTFYIAPGRQNRLSDDEIIAISRNHEIGAHTMSHLLLTEITAEEAEKQISESKNYLEKITGKQIKMFAYPVGDYNTSIIDIVKSIGFKGARTTEDWFWDLPENAFEMPTSLHVYPYPLRFDVSSVRAWIKPLFYNFPKIIHHRLRPAAIFSWRNLAMAMFDRAYAEGGIFHIWGHSWEIEKYKMWEDLEKVLKYISSREGVEFKTNGEVI</sequence>
<name>A0A0G0LIE9_9BACT</name>
<dbReference type="Pfam" id="PF01522">
    <property type="entry name" value="Polysacc_deac_1"/>
    <property type="match status" value="1"/>
</dbReference>
<comment type="caution">
    <text evidence="3">The sequence shown here is derived from an EMBL/GenBank/DDBJ whole genome shotgun (WGS) entry which is preliminary data.</text>
</comment>
<dbReference type="InterPro" id="IPR011330">
    <property type="entry name" value="Glyco_hydro/deAcase_b/a-brl"/>
</dbReference>
<dbReference type="Pfam" id="PF00534">
    <property type="entry name" value="Glycos_transf_1"/>
    <property type="match status" value="1"/>
</dbReference>
<evidence type="ECO:0000256" key="1">
    <source>
        <dbReference type="ARBA" id="ARBA00022679"/>
    </source>
</evidence>
<dbReference type="InterPro" id="IPR028098">
    <property type="entry name" value="Glyco_trans_4-like_N"/>
</dbReference>
<keyword evidence="1" id="KW-0808">Transferase</keyword>
<dbReference type="Proteomes" id="UP000034706">
    <property type="component" value="Unassembled WGS sequence"/>
</dbReference>
<dbReference type="Gene3D" id="3.20.20.370">
    <property type="entry name" value="Glycoside hydrolase/deacetylase"/>
    <property type="match status" value="1"/>
</dbReference>
<dbReference type="InterPro" id="IPR002509">
    <property type="entry name" value="NODB_dom"/>
</dbReference>
<evidence type="ECO:0000259" key="2">
    <source>
        <dbReference type="PROSITE" id="PS51677"/>
    </source>
</evidence>
<accession>A0A0G0LIE9</accession>
<dbReference type="Gene3D" id="3.40.50.2000">
    <property type="entry name" value="Glycogen Phosphorylase B"/>
    <property type="match status" value="2"/>
</dbReference>
<dbReference type="GO" id="GO:0016757">
    <property type="term" value="F:glycosyltransferase activity"/>
    <property type="evidence" value="ECO:0007669"/>
    <property type="project" value="InterPro"/>
</dbReference>
<dbReference type="Pfam" id="PF13439">
    <property type="entry name" value="Glyco_transf_4"/>
    <property type="match status" value="1"/>
</dbReference>
<dbReference type="GO" id="GO:0016810">
    <property type="term" value="F:hydrolase activity, acting on carbon-nitrogen (but not peptide) bonds"/>
    <property type="evidence" value="ECO:0007669"/>
    <property type="project" value="InterPro"/>
</dbReference>
<protein>
    <submittedName>
        <fullName evidence="3">Polysaccharide deacetylase</fullName>
    </submittedName>
</protein>
<dbReference type="SUPFAM" id="SSF53756">
    <property type="entry name" value="UDP-Glycosyltransferase/glycogen phosphorylase"/>
    <property type="match status" value="1"/>
</dbReference>
<dbReference type="InterPro" id="IPR001296">
    <property type="entry name" value="Glyco_trans_1"/>
</dbReference>
<organism evidence="3 4">
    <name type="scientific">Candidatus Azambacteria bacterium GW2011_GWA2_39_10</name>
    <dbReference type="NCBI Taxonomy" id="1618611"/>
    <lineage>
        <taxon>Bacteria</taxon>
        <taxon>Candidatus Azamiibacteriota</taxon>
    </lineage>
</organism>
<dbReference type="SUPFAM" id="SSF88713">
    <property type="entry name" value="Glycoside hydrolase/deacetylase"/>
    <property type="match status" value="1"/>
</dbReference>
<dbReference type="GO" id="GO:0005975">
    <property type="term" value="P:carbohydrate metabolic process"/>
    <property type="evidence" value="ECO:0007669"/>
    <property type="project" value="InterPro"/>
</dbReference>
<evidence type="ECO:0000313" key="3">
    <source>
        <dbReference type="EMBL" id="KKQ91633.1"/>
    </source>
</evidence>
<dbReference type="CDD" id="cd03801">
    <property type="entry name" value="GT4_PimA-like"/>
    <property type="match status" value="1"/>
</dbReference>
<proteinExistence type="predicted"/>
<dbReference type="PANTHER" id="PTHR46401:SF2">
    <property type="entry name" value="GLYCOSYLTRANSFERASE WBBK-RELATED"/>
    <property type="match status" value="1"/>
</dbReference>
<dbReference type="PROSITE" id="PS51677">
    <property type="entry name" value="NODB"/>
    <property type="match status" value="1"/>
</dbReference>
<dbReference type="PANTHER" id="PTHR46401">
    <property type="entry name" value="GLYCOSYLTRANSFERASE WBBK-RELATED"/>
    <property type="match status" value="1"/>
</dbReference>
<dbReference type="EMBL" id="LBVT01000011">
    <property type="protein sequence ID" value="KKQ91633.1"/>
    <property type="molecule type" value="Genomic_DNA"/>
</dbReference>
<evidence type="ECO:0000313" key="4">
    <source>
        <dbReference type="Proteomes" id="UP000034706"/>
    </source>
</evidence>
<gene>
    <name evidence="3" type="ORF">UT16_C0011G0003</name>
</gene>
<dbReference type="PATRIC" id="fig|1618611.3.peg.160"/>